<protein>
    <submittedName>
        <fullName evidence="1">Uncharacterized protein</fullName>
    </submittedName>
</protein>
<dbReference type="RefSeq" id="WP_308451801.1">
    <property type="nucleotide sequence ID" value="NZ_JAJEPU010000038.1"/>
</dbReference>
<gene>
    <name evidence="1" type="ORF">LKD32_11615</name>
</gene>
<organism evidence="1 2">
    <name type="scientific">Brotaphodocola catenula</name>
    <dbReference type="NCBI Taxonomy" id="2885361"/>
    <lineage>
        <taxon>Bacteria</taxon>
        <taxon>Bacillati</taxon>
        <taxon>Bacillota</taxon>
        <taxon>Clostridia</taxon>
        <taxon>Lachnospirales</taxon>
        <taxon>Lachnospiraceae</taxon>
        <taxon>Brotaphodocola</taxon>
    </lineage>
</organism>
<proteinExistence type="predicted"/>
<dbReference type="EMBL" id="JAJEPU010000038">
    <property type="protein sequence ID" value="MCC2165510.1"/>
    <property type="molecule type" value="Genomic_DNA"/>
</dbReference>
<comment type="caution">
    <text evidence="1">The sequence shown here is derived from an EMBL/GenBank/DDBJ whole genome shotgun (WGS) entry which is preliminary data.</text>
</comment>
<evidence type="ECO:0000313" key="2">
    <source>
        <dbReference type="Proteomes" id="UP001198962"/>
    </source>
</evidence>
<dbReference type="Proteomes" id="UP001198962">
    <property type="component" value="Unassembled WGS sequence"/>
</dbReference>
<reference evidence="1" key="1">
    <citation type="submission" date="2021-10" db="EMBL/GenBank/DDBJ databases">
        <title>Anaerobic single-cell dispensing facilitates the cultivation of human gut bacteria.</title>
        <authorList>
            <person name="Afrizal A."/>
        </authorList>
    </citation>
    <scope>NUCLEOTIDE SEQUENCE</scope>
    <source>
        <strain evidence="1">CLA-AA-H274</strain>
    </source>
</reference>
<accession>A0AAE3DIX0</accession>
<sequence>MHLDQSALGILRKAEDKYGQKYMDWRIPYMDQPGLIMVYKSDSRYEKYMIYFFTSPASKYPGKYLHTTYGSIQVDDGALTIRTKNSVYEFELDASCVSKADMILLLHAVNEYFRDDGM</sequence>
<keyword evidence="2" id="KW-1185">Reference proteome</keyword>
<dbReference type="AlphaFoldDB" id="A0AAE3DIX0"/>
<evidence type="ECO:0000313" key="1">
    <source>
        <dbReference type="EMBL" id="MCC2165510.1"/>
    </source>
</evidence>
<name>A0AAE3DIX0_9FIRM</name>